<dbReference type="PANTHER" id="PTHR36927">
    <property type="entry name" value="BLR4337 PROTEIN"/>
    <property type="match status" value="1"/>
</dbReference>
<evidence type="ECO:0000256" key="1">
    <source>
        <dbReference type="SAM" id="Phobius"/>
    </source>
</evidence>
<keyword evidence="1" id="KW-0472">Membrane</keyword>
<dbReference type="AlphaFoldDB" id="A0A0W8FEB5"/>
<feature type="transmembrane region" description="Helical" evidence="1">
    <location>
        <begin position="170"/>
        <end position="189"/>
    </location>
</feature>
<feature type="transmembrane region" description="Helical" evidence="1">
    <location>
        <begin position="46"/>
        <end position="71"/>
    </location>
</feature>
<keyword evidence="1" id="KW-0812">Transmembrane</keyword>
<reference evidence="3" key="1">
    <citation type="journal article" date="2015" name="Proc. Natl. Acad. Sci. U.S.A.">
        <title>Networks of energetic and metabolic interactions define dynamics in microbial communities.</title>
        <authorList>
            <person name="Embree M."/>
            <person name="Liu J.K."/>
            <person name="Al-Bassam M.M."/>
            <person name="Zengler K."/>
        </authorList>
    </citation>
    <scope>NUCLEOTIDE SEQUENCE</scope>
</reference>
<protein>
    <recommendedName>
        <fullName evidence="2">Acyltransferase 3 domain-containing protein</fullName>
    </recommendedName>
</protein>
<dbReference type="EMBL" id="LNQE01001313">
    <property type="protein sequence ID" value="KUG19224.1"/>
    <property type="molecule type" value="Genomic_DNA"/>
</dbReference>
<organism evidence="3">
    <name type="scientific">hydrocarbon metagenome</name>
    <dbReference type="NCBI Taxonomy" id="938273"/>
    <lineage>
        <taxon>unclassified sequences</taxon>
        <taxon>metagenomes</taxon>
        <taxon>ecological metagenomes</taxon>
    </lineage>
</organism>
<feature type="transmembrane region" description="Helical" evidence="1">
    <location>
        <begin position="335"/>
        <end position="354"/>
    </location>
</feature>
<feature type="transmembrane region" description="Helical" evidence="1">
    <location>
        <begin position="266"/>
        <end position="288"/>
    </location>
</feature>
<proteinExistence type="predicted"/>
<dbReference type="InterPro" id="IPR002656">
    <property type="entry name" value="Acyl_transf_3_dom"/>
</dbReference>
<evidence type="ECO:0000313" key="3">
    <source>
        <dbReference type="EMBL" id="KUG19224.1"/>
    </source>
</evidence>
<dbReference type="Pfam" id="PF01757">
    <property type="entry name" value="Acyl_transf_3"/>
    <property type="match status" value="1"/>
</dbReference>
<feature type="transmembrane region" description="Helical" evidence="1">
    <location>
        <begin position="92"/>
        <end position="115"/>
    </location>
</feature>
<feature type="transmembrane region" description="Helical" evidence="1">
    <location>
        <begin position="300"/>
        <end position="323"/>
    </location>
</feature>
<feature type="transmembrane region" description="Helical" evidence="1">
    <location>
        <begin position="130"/>
        <end position="150"/>
    </location>
</feature>
<evidence type="ECO:0000259" key="2">
    <source>
        <dbReference type="Pfam" id="PF01757"/>
    </source>
</evidence>
<keyword evidence="1" id="KW-1133">Transmembrane helix</keyword>
<feature type="transmembrane region" description="Helical" evidence="1">
    <location>
        <begin position="235"/>
        <end position="254"/>
    </location>
</feature>
<feature type="domain" description="Acyltransferase 3" evidence="2">
    <location>
        <begin position="7"/>
        <end position="350"/>
    </location>
</feature>
<accession>A0A0W8FEB5</accession>
<sequence>MHTRQRIYFLDNLKTLLAAIVILVHAGQPYGPGGDWPIPAPPEIPFLNIVVIGPFFAVSSAFFMGLFFFISAHFMPGSFERKGVRRFLQDRFFRLGIPLLVLSTTVLPLIGYLFYAPEGISFVDFCLDGAIFSFGYLWFVVVLLVFALIYTLWRRAGVILSPITVPRQSALLLSALVLGLASFVVRIWFPVNQWVCFHSIEPAHLPQYLILFGAGILAFRNRWLDTLPSSVSRLWSVLVVAGVFLLMPLYLIFGDAMTAGGCTPGSFLYSIWEGFVGIGICVILIVLFRRQWNGAGPVRGLLAENVFSVYLIHLPIVLALQTLLIPVEVPALCKFFLVGAAAIPLCFLISQYLVRRIPYAERVIF</sequence>
<feature type="transmembrane region" description="Helical" evidence="1">
    <location>
        <begin position="205"/>
        <end position="223"/>
    </location>
</feature>
<gene>
    <name evidence="3" type="ORF">ASZ90_011051</name>
</gene>
<name>A0A0W8FEB5_9ZZZZ</name>
<dbReference type="InterPro" id="IPR050623">
    <property type="entry name" value="Glucan_succinyl_AcylTrfase"/>
</dbReference>
<dbReference type="GO" id="GO:0016747">
    <property type="term" value="F:acyltransferase activity, transferring groups other than amino-acyl groups"/>
    <property type="evidence" value="ECO:0007669"/>
    <property type="project" value="InterPro"/>
</dbReference>
<comment type="caution">
    <text evidence="3">The sequence shown here is derived from an EMBL/GenBank/DDBJ whole genome shotgun (WGS) entry which is preliminary data.</text>
</comment>
<feature type="transmembrane region" description="Helical" evidence="1">
    <location>
        <begin position="7"/>
        <end position="26"/>
    </location>
</feature>